<evidence type="ECO:0000256" key="1">
    <source>
        <dbReference type="SAM" id="MobiDB-lite"/>
    </source>
</evidence>
<proteinExistence type="predicted"/>
<dbReference type="EMBL" id="CAJVPV010000394">
    <property type="protein sequence ID" value="CAG8454783.1"/>
    <property type="molecule type" value="Genomic_DNA"/>
</dbReference>
<feature type="signal peptide" evidence="2">
    <location>
        <begin position="1"/>
        <end position="19"/>
    </location>
</feature>
<protein>
    <submittedName>
        <fullName evidence="3">3618_t:CDS:1</fullName>
    </submittedName>
</protein>
<organism evidence="3 4">
    <name type="scientific">Acaulospora morrowiae</name>
    <dbReference type="NCBI Taxonomy" id="94023"/>
    <lineage>
        <taxon>Eukaryota</taxon>
        <taxon>Fungi</taxon>
        <taxon>Fungi incertae sedis</taxon>
        <taxon>Mucoromycota</taxon>
        <taxon>Glomeromycotina</taxon>
        <taxon>Glomeromycetes</taxon>
        <taxon>Diversisporales</taxon>
        <taxon>Acaulosporaceae</taxon>
        <taxon>Acaulospora</taxon>
    </lineage>
</organism>
<comment type="caution">
    <text evidence="3">The sequence shown here is derived from an EMBL/GenBank/DDBJ whole genome shotgun (WGS) entry which is preliminary data.</text>
</comment>
<feature type="region of interest" description="Disordered" evidence="1">
    <location>
        <begin position="66"/>
        <end position="92"/>
    </location>
</feature>
<evidence type="ECO:0000256" key="2">
    <source>
        <dbReference type="SAM" id="SignalP"/>
    </source>
</evidence>
<dbReference type="Proteomes" id="UP000789342">
    <property type="component" value="Unassembled WGS sequence"/>
</dbReference>
<feature type="chain" id="PRO_5040236031" evidence="2">
    <location>
        <begin position="20"/>
        <end position="311"/>
    </location>
</feature>
<feature type="compositionally biased region" description="Polar residues" evidence="1">
    <location>
        <begin position="66"/>
        <end position="89"/>
    </location>
</feature>
<accession>A0A9N8YWU7</accession>
<dbReference type="OrthoDB" id="2373701at2759"/>
<name>A0A9N8YWU7_9GLOM</name>
<sequence length="311" mass="33693">MSRLYFALLIFTLVSLVFSIPLATDNSDFSLNNLYESPITHESSLSVNDANTPKDEALDSTTQANTEALDNTAPTTNKVLNSTAPSTNDKIAPAANNVLNSTTRSTNEALNHYAAPTTNEISNSTAPSSNEALENTAPATNEVLNSTAPSSNETLSNTVPAINEAIYNGAPSTNKALNATSSATEGTTVEFVESSETAGDTETAYDESGLVNNPFLRYNIEQLVSTSDLFGIRDDIHKKVKVLMLPKGKAFHIVYKVFVFPKDKKDNPKVYTLIVIPGKKKGSQREVKFIVIPKDNPGAWKEYNVVVPYKH</sequence>
<evidence type="ECO:0000313" key="3">
    <source>
        <dbReference type="EMBL" id="CAG8454783.1"/>
    </source>
</evidence>
<keyword evidence="2" id="KW-0732">Signal</keyword>
<evidence type="ECO:0000313" key="4">
    <source>
        <dbReference type="Proteomes" id="UP000789342"/>
    </source>
</evidence>
<dbReference type="AlphaFoldDB" id="A0A9N8YWU7"/>
<reference evidence="3" key="1">
    <citation type="submission" date="2021-06" db="EMBL/GenBank/DDBJ databases">
        <authorList>
            <person name="Kallberg Y."/>
            <person name="Tangrot J."/>
            <person name="Rosling A."/>
        </authorList>
    </citation>
    <scope>NUCLEOTIDE SEQUENCE</scope>
    <source>
        <strain evidence="3">CL551</strain>
    </source>
</reference>
<keyword evidence="4" id="KW-1185">Reference proteome</keyword>
<gene>
    <name evidence="3" type="ORF">AMORRO_LOCUS1088</name>
</gene>